<dbReference type="EMBL" id="CP158165">
    <property type="protein sequence ID" value="XBV27509.1"/>
    <property type="molecule type" value="Genomic_DNA"/>
</dbReference>
<dbReference type="InterPro" id="IPR019826">
    <property type="entry name" value="Carboxylesterase_B_AS"/>
</dbReference>
<evidence type="ECO:0000256" key="3">
    <source>
        <dbReference type="RuleBase" id="RU361235"/>
    </source>
</evidence>
<organism evidence="5">
    <name type="scientific">Kribbella sp. HUAS MG21</name>
    <dbReference type="NCBI Taxonomy" id="3160966"/>
    <lineage>
        <taxon>Bacteria</taxon>
        <taxon>Bacillati</taxon>
        <taxon>Actinomycetota</taxon>
        <taxon>Actinomycetes</taxon>
        <taxon>Propionibacteriales</taxon>
        <taxon>Kribbellaceae</taxon>
        <taxon>Kribbella</taxon>
    </lineage>
</organism>
<evidence type="ECO:0000313" key="5">
    <source>
        <dbReference type="EMBL" id="XBV27509.1"/>
    </source>
</evidence>
<evidence type="ECO:0000256" key="1">
    <source>
        <dbReference type="ARBA" id="ARBA00005964"/>
    </source>
</evidence>
<dbReference type="InterPro" id="IPR050309">
    <property type="entry name" value="Type-B_Carboxylest/Lipase"/>
</dbReference>
<dbReference type="Pfam" id="PF00135">
    <property type="entry name" value="COesterase"/>
    <property type="match status" value="1"/>
</dbReference>
<name>A0AAU7TM24_9ACTN</name>
<feature type="domain" description="Carboxylesterase type B" evidence="4">
    <location>
        <begin position="26"/>
        <end position="495"/>
    </location>
</feature>
<sequence length="500" mass="53705">MIREVLAVAGVVGLGAIGVTPAAADADVVRTEAGLVRGIEQGEVRTFRGIPYAAPPTGDKRWRSPQPPAKWAGVRDATAYAPSCAQGEFPIAVPSATEDCLYVDVTAPKDRGVLKPVVVWLHGGDFKYGGNSLYGPTRFAERGDVVVVQPQYRLGVFGFLADPSLGGADSGNFGLEDQQAALRWVRRNAAAFGGDPRSVTVMGESAGGYSVCDLLASPTAAGLFHRAIIQSAPCGQQSTKPRDEAEKFSRTLARSFGKTTAADLRTVDTKDLLAATEDTEFRPITGTAVLPRDPADALRTGRVNRVPVLHGVDDDEEAGRYGAQEVLSGKKISQSDYETAIRARFGRDADKVLAEYADVRPAGRALATVMTDANWSVPAAATNRLLAARMPTYSFEFAGDAPWYAGTPEPAWPTGTHHMSEVAYFFDVALFDAPDSEFADELIRHWSAFADAGDPNMPGSAEWPRTTRHDRTVQSLNVAGTTRTDFAADHRLSFWRSLGR</sequence>
<gene>
    <name evidence="5" type="ORF">ABN611_13985</name>
</gene>
<dbReference type="PANTHER" id="PTHR11559">
    <property type="entry name" value="CARBOXYLESTERASE"/>
    <property type="match status" value="1"/>
</dbReference>
<dbReference type="EC" id="3.1.1.-" evidence="3"/>
<dbReference type="InterPro" id="IPR029058">
    <property type="entry name" value="AB_hydrolase_fold"/>
</dbReference>
<accession>A0AAU7TM24</accession>
<evidence type="ECO:0000256" key="2">
    <source>
        <dbReference type="ARBA" id="ARBA00022801"/>
    </source>
</evidence>
<reference evidence="5" key="1">
    <citation type="submission" date="2024-06" db="EMBL/GenBank/DDBJ databases">
        <title>Kribbella sp. strain HUAS MG21 genome sequences.</title>
        <authorList>
            <person name="Mo P."/>
        </authorList>
    </citation>
    <scope>NUCLEOTIDE SEQUENCE</scope>
    <source>
        <strain evidence="5">HUAS MG21</strain>
    </source>
</reference>
<dbReference type="GO" id="GO:0016787">
    <property type="term" value="F:hydrolase activity"/>
    <property type="evidence" value="ECO:0007669"/>
    <property type="project" value="UniProtKB-KW"/>
</dbReference>
<keyword evidence="2 3" id="KW-0378">Hydrolase</keyword>
<evidence type="ECO:0000259" key="4">
    <source>
        <dbReference type="Pfam" id="PF00135"/>
    </source>
</evidence>
<protein>
    <recommendedName>
        <fullName evidence="3">Carboxylic ester hydrolase</fullName>
        <ecNumber evidence="3">3.1.1.-</ecNumber>
    </recommendedName>
</protein>
<dbReference type="RefSeq" id="WP_350280294.1">
    <property type="nucleotide sequence ID" value="NZ_CP158165.1"/>
</dbReference>
<dbReference type="Gene3D" id="3.40.50.1820">
    <property type="entry name" value="alpha/beta hydrolase"/>
    <property type="match status" value="1"/>
</dbReference>
<dbReference type="SUPFAM" id="SSF53474">
    <property type="entry name" value="alpha/beta-Hydrolases"/>
    <property type="match status" value="1"/>
</dbReference>
<dbReference type="PROSITE" id="PS00122">
    <property type="entry name" value="CARBOXYLESTERASE_B_1"/>
    <property type="match status" value="1"/>
</dbReference>
<comment type="similarity">
    <text evidence="1 3">Belongs to the type-B carboxylesterase/lipase family.</text>
</comment>
<dbReference type="AlphaFoldDB" id="A0AAU7TM24"/>
<dbReference type="InterPro" id="IPR002018">
    <property type="entry name" value="CarbesteraseB"/>
</dbReference>
<proteinExistence type="inferred from homology"/>